<dbReference type="InterPro" id="IPR024862">
    <property type="entry name" value="TRPV"/>
</dbReference>
<feature type="compositionally biased region" description="Polar residues" evidence="2">
    <location>
        <begin position="998"/>
        <end position="1014"/>
    </location>
</feature>
<feature type="transmembrane region" description="Helical" evidence="3">
    <location>
        <begin position="657"/>
        <end position="680"/>
    </location>
</feature>
<feature type="transmembrane region" description="Helical" evidence="3">
    <location>
        <begin position="536"/>
        <end position="553"/>
    </location>
</feature>
<feature type="compositionally biased region" description="Gly residues" evidence="2">
    <location>
        <begin position="887"/>
        <end position="897"/>
    </location>
</feature>
<evidence type="ECO:0000256" key="1">
    <source>
        <dbReference type="ARBA" id="ARBA00022737"/>
    </source>
</evidence>
<feature type="region of interest" description="Disordered" evidence="2">
    <location>
        <begin position="943"/>
        <end position="1014"/>
    </location>
</feature>
<feature type="region of interest" description="Disordered" evidence="2">
    <location>
        <begin position="123"/>
        <end position="182"/>
    </location>
</feature>
<feature type="compositionally biased region" description="Acidic residues" evidence="2">
    <location>
        <begin position="146"/>
        <end position="155"/>
    </location>
</feature>
<keyword evidence="5" id="KW-1185">Reference proteome</keyword>
<proteinExistence type="predicted"/>
<gene>
    <name evidence="4" type="ORF">Vbra_6607</name>
</gene>
<evidence type="ECO:0000256" key="3">
    <source>
        <dbReference type="SAM" id="Phobius"/>
    </source>
</evidence>
<evidence type="ECO:0008006" key="6">
    <source>
        <dbReference type="Google" id="ProtNLM"/>
    </source>
</evidence>
<feature type="compositionally biased region" description="Basic and acidic residues" evidence="2">
    <location>
        <begin position="980"/>
        <end position="994"/>
    </location>
</feature>
<organism evidence="4 5">
    <name type="scientific">Vitrella brassicaformis (strain CCMP3155)</name>
    <dbReference type="NCBI Taxonomy" id="1169540"/>
    <lineage>
        <taxon>Eukaryota</taxon>
        <taxon>Sar</taxon>
        <taxon>Alveolata</taxon>
        <taxon>Colpodellida</taxon>
        <taxon>Vitrellaceae</taxon>
        <taxon>Vitrella</taxon>
    </lineage>
</organism>
<feature type="transmembrane region" description="Helical" evidence="3">
    <location>
        <begin position="613"/>
        <end position="632"/>
    </location>
</feature>
<feature type="region of interest" description="Disordered" evidence="2">
    <location>
        <begin position="878"/>
        <end position="898"/>
    </location>
</feature>
<keyword evidence="3" id="KW-0812">Transmembrane</keyword>
<reference evidence="4 5" key="1">
    <citation type="submission" date="2014-11" db="EMBL/GenBank/DDBJ databases">
        <authorList>
            <person name="Zhu J."/>
            <person name="Qi W."/>
            <person name="Song R."/>
        </authorList>
    </citation>
    <scope>NUCLEOTIDE SEQUENCE [LARGE SCALE GENOMIC DNA]</scope>
</reference>
<keyword evidence="3" id="KW-0472">Membrane</keyword>
<evidence type="ECO:0000256" key="2">
    <source>
        <dbReference type="SAM" id="MobiDB-lite"/>
    </source>
</evidence>
<dbReference type="GO" id="GO:0098703">
    <property type="term" value="P:calcium ion import across plasma membrane"/>
    <property type="evidence" value="ECO:0007669"/>
    <property type="project" value="TreeGrafter"/>
</dbReference>
<dbReference type="GO" id="GO:0005216">
    <property type="term" value="F:monoatomic ion channel activity"/>
    <property type="evidence" value="ECO:0007669"/>
    <property type="project" value="InterPro"/>
</dbReference>
<dbReference type="STRING" id="1169540.A0A0G4H5S4"/>
<dbReference type="EMBL" id="CDMY01001028">
    <property type="protein sequence ID" value="CEM39170.1"/>
    <property type="molecule type" value="Genomic_DNA"/>
</dbReference>
<keyword evidence="1" id="KW-0677">Repeat</keyword>
<keyword evidence="3" id="KW-1133">Transmembrane helix</keyword>
<dbReference type="PANTHER" id="PTHR10582">
    <property type="entry name" value="TRANSIENT RECEPTOR POTENTIAL ION CHANNEL PROTEIN"/>
    <property type="match status" value="1"/>
</dbReference>
<evidence type="ECO:0000313" key="4">
    <source>
        <dbReference type="EMBL" id="CEM39170.1"/>
    </source>
</evidence>
<dbReference type="VEuPathDB" id="CryptoDB:Vbra_6607"/>
<dbReference type="PANTHER" id="PTHR10582:SF2">
    <property type="entry name" value="INACTIVE"/>
    <property type="match status" value="1"/>
</dbReference>
<name>A0A0G4H5S4_VITBC</name>
<feature type="transmembrane region" description="Helical" evidence="3">
    <location>
        <begin position="747"/>
        <end position="769"/>
    </location>
</feature>
<protein>
    <recommendedName>
        <fullName evidence="6">Ion transport domain-containing protein</fullName>
    </recommendedName>
</protein>
<dbReference type="AlphaFoldDB" id="A0A0G4H5S4"/>
<sequence length="1014" mass="112682">MDGIRVSQERVDAITTTWQVINTLGRDTFVLKLHANLLVEAVAHGREDKLDQQVAVDLMALIEDMVDACTNIHRLKTEAWRWLFEVAIEEKAGRWRNKHKKRIIASMRLLRRKIQTILDEDEAAKHEHHHNPSQVAPAQPDAPVFSDDDESDNSDADGLKSQPKRNSRAATDKKHSNALPDTAKTEKTWRSFFAYLWCGRTTGHRKDSTRAAKDRKTIADAAAAAKKRRVSVFTMLPTMPTVDEAVLSVGEPPRSSIVVSQLPKAAPSAFELIGEGRGASLDEVSKIVGLKFHSELFAEGYLYRSFECCYNRSMTLKSCGSSRRTSASDTYNLASVPHTYPCSTGAGLNRSLAAGEHPVTRALICGGVDDIKTALGDAPRSLRALWECKAEVHGQHVSPLYWAIREGKMSVARTLLQDVLAIRADMNGYYYGRDELWQCHPDLVKALCDEAPSLLPDFLDGHVWRSDQVFKGLRKVNYYVRELWGDPCESSSAWDQPLGRLVRLGHAELFLHPVVPYIVNKKWRRLASFTFFRDQAVYLLQIVFFVLGYNFLISQPFPSFCCRAASWAVSCQYTIKHVGIAYRQACRGESQVVSFGGLRLAVPYHFKNSWNGFRVLLSLLLFCAASVDPWVVQQASPLSCTHHLFYKWKALSSVSGVMMWLLSIQVLAALPSLGAFLFALSIILKDVIKFVLCLFVLLLSFGTMLTVFGQSRGLDEFRDLSTSLVTLYSFMLKVWQPDFAGRHDDPFLVTSFLLFVTVAIVVLLTLLVVETEAILPTRQKVSLYDAMHFDEPLEFHGEGDLGPGGGRQELERVDDTNIRDRIIRCLDKGGPDDPWPTDRHGSADTSHEFETATQKALKECKHSVDRVMRMAVKKDHVSGLSRKLKGKGGGSISGGGTESHLGSVFTGLSGNPTNKSTGISASLQKAAAANQLQAVSRIMTRHKTGNSVAGSEPDTAGPEHNHSQPKLRRGKSNAALKRSLGGEKDSRTLRERLGSLEQAEQSGSMTGRQRWTGE</sequence>
<accession>A0A0G4H5S4</accession>
<dbReference type="GO" id="GO:0005886">
    <property type="term" value="C:plasma membrane"/>
    <property type="evidence" value="ECO:0007669"/>
    <property type="project" value="TreeGrafter"/>
</dbReference>
<dbReference type="Proteomes" id="UP000041254">
    <property type="component" value="Unassembled WGS sequence"/>
</dbReference>
<feature type="transmembrane region" description="Helical" evidence="3">
    <location>
        <begin position="687"/>
        <end position="708"/>
    </location>
</feature>
<evidence type="ECO:0000313" key="5">
    <source>
        <dbReference type="Proteomes" id="UP000041254"/>
    </source>
</evidence>
<dbReference type="OrthoDB" id="446150at2759"/>
<dbReference type="InParanoid" id="A0A0G4H5S4"/>